<keyword evidence="1" id="KW-0479">Metal-binding</keyword>
<reference evidence="6" key="2">
    <citation type="submission" date="2014-05" db="EMBL/GenBank/DDBJ databases">
        <title>The genome and life-stage specific transcriptomes of Globodera pallida elucidate key aspects of plant parasitism by a cyst nematode.</title>
        <authorList>
            <person name="Cotton J.A."/>
            <person name="Lilley C.J."/>
            <person name="Jones L.M."/>
            <person name="Kikuchi T."/>
            <person name="Reid A.J."/>
            <person name="Thorpe P."/>
            <person name="Tsai I.J."/>
            <person name="Beasley H."/>
            <person name="Blok V."/>
            <person name="Cock P.J.A."/>
            <person name="Van den Akker S.E."/>
            <person name="Holroyd N."/>
            <person name="Hunt M."/>
            <person name="Mantelin S."/>
            <person name="Naghra H."/>
            <person name="Pain A."/>
            <person name="Palomares-Rius J.E."/>
            <person name="Zarowiecki M."/>
            <person name="Berriman M."/>
            <person name="Jones J.T."/>
            <person name="Urwin P.E."/>
        </authorList>
    </citation>
    <scope>NUCLEOTIDE SEQUENCE [LARGE SCALE GENOMIC DNA]</scope>
    <source>
        <strain evidence="6">Lindley</strain>
    </source>
</reference>
<dbReference type="GO" id="GO:0016491">
    <property type="term" value="F:oxidoreductase activity"/>
    <property type="evidence" value="ECO:0007669"/>
    <property type="project" value="InterPro"/>
</dbReference>
<sequence length="548" mass="60989">MILSIKLIATLIIYDSASVHNRHVVDAQETATLSPCGRTPNYTICSTRPPNLQQACLMGLQSKAASDKAVCDCGIVTWDKLPPVSAGITLPTFRQPTKKEQDAQPPPSQIRSDLYSSLDIKSICEAVRGIYMGDQQCYYDPNNTLSTTTASSSASIGVRERRQTGTPNATLFKCTRKEYRMLSADERTRYGVENCNIQDYNNVLEDNHNNVHVFVSGDMAYLETAPQDPIFFMHHCFIDYIWEQWRLRWQNRTERETQFPPYSQIDSCTYGNTYYQLNETMVPFLDPALQNSALQNSVCLSNNYTDFLYTYSLSPTCEKAGGCGSPFLFCDTTNQTYPFHPTCCSKIKPDGDCSIFVGNSEQPCFNSTCNESTGKCQQFQQMNILKKIEIDGNRTGNANRNGHGNCHDSTPSPTPAPPKSRVCYDHHECCAQWAANGTCGSAKRSMNVWCPGSCHYDGCKPHPKARGCTDVFDQCERWVKVVQHAGHSHGLGTHLGRAVPTIPMTECARNAHFMACNCAKSCNKCGVTTNELQCASLTPKDYKSSIIS</sequence>
<dbReference type="InterPro" id="IPR003582">
    <property type="entry name" value="ShKT_dom"/>
</dbReference>
<organism evidence="6 7">
    <name type="scientific">Globodera pallida</name>
    <name type="common">Potato cyst nematode worm</name>
    <name type="synonym">Heterodera pallida</name>
    <dbReference type="NCBI Taxonomy" id="36090"/>
    <lineage>
        <taxon>Eukaryota</taxon>
        <taxon>Metazoa</taxon>
        <taxon>Ecdysozoa</taxon>
        <taxon>Nematoda</taxon>
        <taxon>Chromadorea</taxon>
        <taxon>Rhabditida</taxon>
        <taxon>Tylenchina</taxon>
        <taxon>Tylenchomorpha</taxon>
        <taxon>Tylenchoidea</taxon>
        <taxon>Heteroderidae</taxon>
        <taxon>Heteroderinae</taxon>
        <taxon>Globodera</taxon>
    </lineage>
</organism>
<dbReference type="InterPro" id="IPR008922">
    <property type="entry name" value="Di-copper_centre_dom_sf"/>
</dbReference>
<dbReference type="SUPFAM" id="SSF48056">
    <property type="entry name" value="Di-copper centre-containing domain"/>
    <property type="match status" value="1"/>
</dbReference>
<dbReference type="GO" id="GO:0046872">
    <property type="term" value="F:metal ion binding"/>
    <property type="evidence" value="ECO:0007669"/>
    <property type="project" value="UniProtKB-KW"/>
</dbReference>
<dbReference type="PANTHER" id="PTHR11474:SF126">
    <property type="entry name" value="TYROSINASE-LIKE PROTEIN TYR-1-RELATED"/>
    <property type="match status" value="1"/>
</dbReference>
<evidence type="ECO:0000256" key="2">
    <source>
        <dbReference type="ARBA" id="ARBA00023008"/>
    </source>
</evidence>
<feature type="region of interest" description="Disordered" evidence="4">
    <location>
        <begin position="92"/>
        <end position="111"/>
    </location>
</feature>
<comment type="caution">
    <text evidence="3">Lacks conserved residue(s) required for the propagation of feature annotation.</text>
</comment>
<reference evidence="6" key="1">
    <citation type="submission" date="2013-12" db="EMBL/GenBank/DDBJ databases">
        <authorList>
            <person name="Aslett M."/>
        </authorList>
    </citation>
    <scope>NUCLEOTIDE SEQUENCE [LARGE SCALE GENOMIC DNA]</scope>
    <source>
        <strain evidence="6">Lindley</strain>
    </source>
</reference>
<dbReference type="PANTHER" id="PTHR11474">
    <property type="entry name" value="TYROSINASE FAMILY MEMBER"/>
    <property type="match status" value="1"/>
</dbReference>
<keyword evidence="2" id="KW-0186">Copper</keyword>
<name>A0A183C5V8_GLOPA</name>
<keyword evidence="6" id="KW-1185">Reference proteome</keyword>
<dbReference type="AlphaFoldDB" id="A0A183C5V8"/>
<reference evidence="7" key="3">
    <citation type="submission" date="2016-06" db="UniProtKB">
        <authorList>
            <consortium name="WormBaseParasite"/>
        </authorList>
    </citation>
    <scope>IDENTIFICATION</scope>
</reference>
<protein>
    <submittedName>
        <fullName evidence="7">Tyrosinase_Cu-bd domain-containing protein</fullName>
    </submittedName>
</protein>
<proteinExistence type="predicted"/>
<dbReference type="Gene3D" id="1.10.1280.10">
    <property type="entry name" value="Di-copper center containing domain from catechol oxidase"/>
    <property type="match status" value="1"/>
</dbReference>
<dbReference type="Proteomes" id="UP000050741">
    <property type="component" value="Unassembled WGS sequence"/>
</dbReference>
<dbReference type="InterPro" id="IPR002227">
    <property type="entry name" value="Tyrosinase_Cu-bd"/>
</dbReference>
<dbReference type="Pfam" id="PF00264">
    <property type="entry name" value="Tyrosinase"/>
    <property type="match status" value="1"/>
</dbReference>
<feature type="domain" description="ShKT" evidence="5">
    <location>
        <begin position="468"/>
        <end position="525"/>
    </location>
</feature>
<dbReference type="PROSITE" id="PS00498">
    <property type="entry name" value="TYROSINASE_2"/>
    <property type="match status" value="1"/>
</dbReference>
<evidence type="ECO:0000256" key="3">
    <source>
        <dbReference type="PROSITE-ProRule" id="PRU01005"/>
    </source>
</evidence>
<dbReference type="PROSITE" id="PS51670">
    <property type="entry name" value="SHKT"/>
    <property type="match status" value="2"/>
</dbReference>
<dbReference type="WBParaSite" id="GPLIN_000825300">
    <property type="protein sequence ID" value="GPLIN_000825300"/>
    <property type="gene ID" value="GPLIN_000825300"/>
</dbReference>
<dbReference type="SMART" id="SM00254">
    <property type="entry name" value="ShKT"/>
    <property type="match status" value="2"/>
</dbReference>
<dbReference type="Pfam" id="PF01549">
    <property type="entry name" value="ShK"/>
    <property type="match status" value="2"/>
</dbReference>
<evidence type="ECO:0000259" key="5">
    <source>
        <dbReference type="PROSITE" id="PS51670"/>
    </source>
</evidence>
<evidence type="ECO:0000313" key="6">
    <source>
        <dbReference type="Proteomes" id="UP000050741"/>
    </source>
</evidence>
<dbReference type="PRINTS" id="PR00092">
    <property type="entry name" value="TYROSINASE"/>
</dbReference>
<evidence type="ECO:0000256" key="1">
    <source>
        <dbReference type="ARBA" id="ARBA00022723"/>
    </source>
</evidence>
<feature type="domain" description="ShKT" evidence="5">
    <location>
        <begin position="423"/>
        <end position="459"/>
    </location>
</feature>
<accession>A0A183C5V8</accession>
<dbReference type="InterPro" id="IPR050316">
    <property type="entry name" value="Tyrosinase/Hemocyanin"/>
</dbReference>
<evidence type="ECO:0000256" key="4">
    <source>
        <dbReference type="SAM" id="MobiDB-lite"/>
    </source>
</evidence>
<evidence type="ECO:0000313" key="7">
    <source>
        <dbReference type="WBParaSite" id="GPLIN_000825300"/>
    </source>
</evidence>